<evidence type="ECO:0000256" key="1">
    <source>
        <dbReference type="ARBA" id="ARBA00023125"/>
    </source>
</evidence>
<dbReference type="SMART" id="SM00530">
    <property type="entry name" value="HTH_XRE"/>
    <property type="match status" value="1"/>
</dbReference>
<protein>
    <submittedName>
        <fullName evidence="3">Transcriptional regulator, AraC family</fullName>
    </submittedName>
</protein>
<dbReference type="InterPro" id="IPR001387">
    <property type="entry name" value="Cro/C1-type_HTH"/>
</dbReference>
<evidence type="ECO:0000313" key="3">
    <source>
        <dbReference type="EMBL" id="KKS36319.1"/>
    </source>
</evidence>
<dbReference type="PANTHER" id="PTHR46797:SF1">
    <property type="entry name" value="METHYLPHOSPHONATE SYNTHASE"/>
    <property type="match status" value="1"/>
</dbReference>
<dbReference type="GO" id="GO:0003677">
    <property type="term" value="F:DNA binding"/>
    <property type="evidence" value="ECO:0007669"/>
    <property type="project" value="UniProtKB-KW"/>
</dbReference>
<dbReference type="GO" id="GO:0005829">
    <property type="term" value="C:cytosol"/>
    <property type="evidence" value="ECO:0007669"/>
    <property type="project" value="TreeGrafter"/>
</dbReference>
<dbReference type="Pfam" id="PF01381">
    <property type="entry name" value="HTH_3"/>
    <property type="match status" value="1"/>
</dbReference>
<dbReference type="Gene3D" id="1.10.260.40">
    <property type="entry name" value="lambda repressor-like DNA-binding domains"/>
    <property type="match status" value="1"/>
</dbReference>
<dbReference type="InterPro" id="IPR050807">
    <property type="entry name" value="TransReg_Diox_bact_type"/>
</dbReference>
<dbReference type="AlphaFoldDB" id="A0A0G0YI94"/>
<evidence type="ECO:0000313" key="4">
    <source>
        <dbReference type="Proteomes" id="UP000033847"/>
    </source>
</evidence>
<dbReference type="Proteomes" id="UP000033847">
    <property type="component" value="Unassembled WGS sequence"/>
</dbReference>
<name>A0A0G0YI94_UNCKA</name>
<proteinExistence type="predicted"/>
<accession>A0A0G0YI94</accession>
<reference evidence="3 4" key="1">
    <citation type="journal article" date="2015" name="Nature">
        <title>rRNA introns, odd ribosomes, and small enigmatic genomes across a large radiation of phyla.</title>
        <authorList>
            <person name="Brown C.T."/>
            <person name="Hug L.A."/>
            <person name="Thomas B.C."/>
            <person name="Sharon I."/>
            <person name="Castelle C.J."/>
            <person name="Singh A."/>
            <person name="Wilkins M.J."/>
            <person name="Williams K.H."/>
            <person name="Banfield J.F."/>
        </authorList>
    </citation>
    <scope>NUCLEOTIDE SEQUENCE [LARGE SCALE GENOMIC DNA]</scope>
</reference>
<keyword evidence="1" id="KW-0238">DNA-binding</keyword>
<organism evidence="3 4">
    <name type="scientific">candidate division WWE3 bacterium GW2011_GWF1_42_14</name>
    <dbReference type="NCBI Taxonomy" id="1619138"/>
    <lineage>
        <taxon>Bacteria</taxon>
        <taxon>Katanobacteria</taxon>
    </lineage>
</organism>
<comment type="caution">
    <text evidence="3">The sequence shown here is derived from an EMBL/GenBank/DDBJ whole genome shotgun (WGS) entry which is preliminary data.</text>
</comment>
<dbReference type="PROSITE" id="PS50943">
    <property type="entry name" value="HTH_CROC1"/>
    <property type="match status" value="1"/>
</dbReference>
<dbReference type="InterPro" id="IPR010982">
    <property type="entry name" value="Lambda_DNA-bd_dom_sf"/>
</dbReference>
<dbReference type="EMBL" id="LCCU01000027">
    <property type="protein sequence ID" value="KKS36319.1"/>
    <property type="molecule type" value="Genomic_DNA"/>
</dbReference>
<evidence type="ECO:0000259" key="2">
    <source>
        <dbReference type="PROSITE" id="PS50943"/>
    </source>
</evidence>
<dbReference type="CDD" id="cd00093">
    <property type="entry name" value="HTH_XRE"/>
    <property type="match status" value="1"/>
</dbReference>
<gene>
    <name evidence="3" type="ORF">UV00_C0027G0005</name>
</gene>
<dbReference type="GO" id="GO:0003700">
    <property type="term" value="F:DNA-binding transcription factor activity"/>
    <property type="evidence" value="ECO:0007669"/>
    <property type="project" value="TreeGrafter"/>
</dbReference>
<dbReference type="SUPFAM" id="SSF47413">
    <property type="entry name" value="lambda repressor-like DNA-binding domains"/>
    <property type="match status" value="1"/>
</dbReference>
<sequence length="126" mass="14523">MNYGEKFRYVRELRQMTLSDLSKKCGLSTPYLSDIENEKKRPAMKSLERIAKALNANTYFFMDDAAVSLESLTRITGYDPPSDIVEFFSKPESLAYAVLARDLAIEQIDPIFLRELLESIKKMKSR</sequence>
<dbReference type="PANTHER" id="PTHR46797">
    <property type="entry name" value="HTH-TYPE TRANSCRIPTIONAL REGULATOR"/>
    <property type="match status" value="1"/>
</dbReference>
<feature type="domain" description="HTH cro/C1-type" evidence="2">
    <location>
        <begin position="7"/>
        <end position="61"/>
    </location>
</feature>